<evidence type="ECO:0000256" key="2">
    <source>
        <dbReference type="ARBA" id="ARBA00022448"/>
    </source>
</evidence>
<dbReference type="PANTHER" id="PTHR43386">
    <property type="entry name" value="OLIGOPEPTIDE TRANSPORT SYSTEM PERMEASE PROTEIN APPC"/>
    <property type="match status" value="1"/>
</dbReference>
<evidence type="ECO:0000256" key="1">
    <source>
        <dbReference type="ARBA" id="ARBA00004651"/>
    </source>
</evidence>
<comment type="caution">
    <text evidence="9">The sequence shown here is derived from an EMBL/GenBank/DDBJ whole genome shotgun (WGS) entry which is preliminary data.</text>
</comment>
<dbReference type="Pfam" id="PF00528">
    <property type="entry name" value="BPD_transp_1"/>
    <property type="match status" value="1"/>
</dbReference>
<comment type="similarity">
    <text evidence="7">Belongs to the binding-protein-dependent transport system permease family.</text>
</comment>
<feature type="transmembrane region" description="Helical" evidence="7">
    <location>
        <begin position="325"/>
        <end position="343"/>
    </location>
</feature>
<evidence type="ECO:0000313" key="9">
    <source>
        <dbReference type="EMBL" id="CAH1001910.1"/>
    </source>
</evidence>
<reference evidence="9" key="1">
    <citation type="submission" date="2021-12" db="EMBL/GenBank/DDBJ databases">
        <authorList>
            <person name="Rodrigo-Torres L."/>
            <person name="Arahal R. D."/>
            <person name="Lucena T."/>
        </authorList>
    </citation>
    <scope>NUCLEOTIDE SEQUENCE</scope>
    <source>
        <strain evidence="9">CECT 8419</strain>
    </source>
</reference>
<accession>A0ABN8F4P5</accession>
<dbReference type="SUPFAM" id="SSF161098">
    <property type="entry name" value="MetI-like"/>
    <property type="match status" value="1"/>
</dbReference>
<dbReference type="EMBL" id="CAKLPZ010000003">
    <property type="protein sequence ID" value="CAH1001910.1"/>
    <property type="molecule type" value="Genomic_DNA"/>
</dbReference>
<evidence type="ECO:0000313" key="10">
    <source>
        <dbReference type="Proteomes" id="UP000837803"/>
    </source>
</evidence>
<feature type="transmembrane region" description="Helical" evidence="7">
    <location>
        <begin position="193"/>
        <end position="216"/>
    </location>
</feature>
<keyword evidence="6 7" id="KW-0472">Membrane</keyword>
<proteinExistence type="inferred from homology"/>
<feature type="domain" description="ABC transmembrane type-1" evidence="8">
    <location>
        <begin position="155"/>
        <end position="347"/>
    </location>
</feature>
<feature type="transmembrane region" description="Helical" evidence="7">
    <location>
        <begin position="276"/>
        <end position="305"/>
    </location>
</feature>
<dbReference type="Gene3D" id="1.10.3720.10">
    <property type="entry name" value="MetI-like"/>
    <property type="match status" value="1"/>
</dbReference>
<feature type="transmembrane region" description="Helical" evidence="7">
    <location>
        <begin position="126"/>
        <end position="147"/>
    </location>
</feature>
<feature type="transmembrane region" description="Helical" evidence="7">
    <location>
        <begin position="222"/>
        <end position="241"/>
    </location>
</feature>
<evidence type="ECO:0000256" key="3">
    <source>
        <dbReference type="ARBA" id="ARBA00022475"/>
    </source>
</evidence>
<evidence type="ECO:0000256" key="4">
    <source>
        <dbReference type="ARBA" id="ARBA00022692"/>
    </source>
</evidence>
<dbReference type="Proteomes" id="UP000837803">
    <property type="component" value="Unassembled WGS sequence"/>
</dbReference>
<gene>
    <name evidence="9" type="ORF">LEM8419_02824</name>
</gene>
<feature type="transmembrane region" description="Helical" evidence="7">
    <location>
        <begin position="87"/>
        <end position="114"/>
    </location>
</feature>
<keyword evidence="2 7" id="KW-0813">Transport</keyword>
<dbReference type="PROSITE" id="PS50928">
    <property type="entry name" value="ABC_TM1"/>
    <property type="match status" value="1"/>
</dbReference>
<evidence type="ECO:0000256" key="5">
    <source>
        <dbReference type="ARBA" id="ARBA00022989"/>
    </source>
</evidence>
<feature type="transmembrane region" description="Helical" evidence="7">
    <location>
        <begin position="153"/>
        <end position="172"/>
    </location>
</feature>
<dbReference type="CDD" id="cd06261">
    <property type="entry name" value="TM_PBP2"/>
    <property type="match status" value="1"/>
</dbReference>
<dbReference type="PANTHER" id="PTHR43386:SF1">
    <property type="entry name" value="D,D-DIPEPTIDE TRANSPORT SYSTEM PERMEASE PROTEIN DDPC-RELATED"/>
    <property type="match status" value="1"/>
</dbReference>
<dbReference type="InterPro" id="IPR000515">
    <property type="entry name" value="MetI-like"/>
</dbReference>
<name>A0ABN8F4P5_9BACT</name>
<evidence type="ECO:0000259" key="8">
    <source>
        <dbReference type="PROSITE" id="PS50928"/>
    </source>
</evidence>
<organism evidence="9 10">
    <name type="scientific">Neolewinella maritima</name>
    <dbReference type="NCBI Taxonomy" id="1383882"/>
    <lineage>
        <taxon>Bacteria</taxon>
        <taxon>Pseudomonadati</taxon>
        <taxon>Bacteroidota</taxon>
        <taxon>Saprospiria</taxon>
        <taxon>Saprospirales</taxon>
        <taxon>Lewinellaceae</taxon>
        <taxon>Neolewinella</taxon>
    </lineage>
</organism>
<dbReference type="InterPro" id="IPR050366">
    <property type="entry name" value="BP-dependent_transpt_permease"/>
</dbReference>
<dbReference type="RefSeq" id="WP_238751768.1">
    <property type="nucleotide sequence ID" value="NZ_CAKLPZ010000003.1"/>
</dbReference>
<keyword evidence="5 7" id="KW-1133">Transmembrane helix</keyword>
<sequence length="348" mass="37300">MRWAYCFLALLIGVALLSPWLATEQPLYQSDSVVIRAPIPFDAQATALAGPRNAAPGTRAADGRRHWLGTDRLGRDTAAGLVAGTRVAVLVGTGSLLIVLLLGVPLGAVAGFFGDGGLRVARGRQLAIALGVVLGSMYAGASLWIIARSGGEFVLWWGCTVGVFVAACWLVQRVLLRWLPALRRPVGVPCDRLVLLLIEVVSSVPGLIVLIAVLALVRTPSLLLIVLIIGLIGWTSIARFLRAELLRIRELPYIAAARITGVGEWRLLWRHALPNAIGPLVVVAAFFVGSSILAEAMLSFLGVGVPAEQVTWGSMLQQSRARPQAWWLAVFPGLLLTLTVLACNRLRR</sequence>
<keyword evidence="4 7" id="KW-0812">Transmembrane</keyword>
<keyword evidence="3" id="KW-1003">Cell membrane</keyword>
<comment type="subcellular location">
    <subcellularLocation>
        <location evidence="1 7">Cell membrane</location>
        <topology evidence="1 7">Multi-pass membrane protein</topology>
    </subcellularLocation>
</comment>
<evidence type="ECO:0000256" key="7">
    <source>
        <dbReference type="RuleBase" id="RU363032"/>
    </source>
</evidence>
<keyword evidence="10" id="KW-1185">Reference proteome</keyword>
<dbReference type="InterPro" id="IPR035906">
    <property type="entry name" value="MetI-like_sf"/>
</dbReference>
<evidence type="ECO:0000256" key="6">
    <source>
        <dbReference type="ARBA" id="ARBA00023136"/>
    </source>
</evidence>
<protein>
    <recommendedName>
        <fullName evidence="8">ABC transmembrane type-1 domain-containing protein</fullName>
    </recommendedName>
</protein>